<dbReference type="Gene3D" id="2.30.30.760">
    <property type="match status" value="1"/>
</dbReference>
<evidence type="ECO:0000313" key="9">
    <source>
        <dbReference type="EMBL" id="OZS44549.1"/>
    </source>
</evidence>
<keyword evidence="9" id="KW-0282">Flagellum</keyword>
<dbReference type="PANTHER" id="PTHR36307:SF1">
    <property type="entry name" value="FLAGELLA BASAL BODY P-RING FORMATION PROTEIN FLGA"/>
    <property type="match status" value="1"/>
</dbReference>
<dbReference type="EMBL" id="NOIF01000034">
    <property type="protein sequence ID" value="OZS44549.1"/>
    <property type="molecule type" value="Genomic_DNA"/>
</dbReference>
<accession>A0ABX4G0C0</accession>
<keyword evidence="7" id="KW-0812">Transmembrane</keyword>
<dbReference type="SMART" id="SM00858">
    <property type="entry name" value="SAF"/>
    <property type="match status" value="1"/>
</dbReference>
<feature type="domain" description="SAF" evidence="8">
    <location>
        <begin position="131"/>
        <end position="193"/>
    </location>
</feature>
<evidence type="ECO:0000256" key="1">
    <source>
        <dbReference type="ARBA" id="ARBA00004418"/>
    </source>
</evidence>
<dbReference type="CDD" id="cd11614">
    <property type="entry name" value="SAF_CpaB_FlgA_like"/>
    <property type="match status" value="1"/>
</dbReference>
<keyword evidence="7" id="KW-1133">Transmembrane helix</keyword>
<sequence>MPYANNSYVETNKRKYDFRAEIRPVFLMLGVLVSGGIFSMEVIASKADISTQAHQQIRSYLYRDVARFAGSIGSNDFRIDLDKSTLSDCNTPFEISRNKARPPTGKVTLTVECQHPKYWKSRVKAEVRVYQKIVVAKHTIERDQVLTANDFKRRRTDISYVRQGYFTTFNELDNQVSKRRITVGKIISPRMVEFAKWVERHQEVVIEARIGGMAARMKGVALESGSKGEQIKVKNSTSDKTILATVVGPKKVQTLF</sequence>
<keyword evidence="5" id="KW-0574">Periplasm</keyword>
<evidence type="ECO:0000313" key="10">
    <source>
        <dbReference type="Proteomes" id="UP000215999"/>
    </source>
</evidence>
<evidence type="ECO:0000256" key="2">
    <source>
        <dbReference type="ARBA" id="ARBA00010474"/>
    </source>
</evidence>
<evidence type="ECO:0000256" key="3">
    <source>
        <dbReference type="ARBA" id="ARBA00014754"/>
    </source>
</evidence>
<dbReference type="InterPro" id="IPR013974">
    <property type="entry name" value="SAF"/>
</dbReference>
<dbReference type="Gene3D" id="3.90.1210.10">
    <property type="entry name" value="Antifreeze-like/N-acetylneuraminic acid synthase C-terminal domain"/>
    <property type="match status" value="1"/>
</dbReference>
<evidence type="ECO:0000256" key="4">
    <source>
        <dbReference type="ARBA" id="ARBA00022729"/>
    </source>
</evidence>
<evidence type="ECO:0000256" key="6">
    <source>
        <dbReference type="ARBA" id="ARBA00025643"/>
    </source>
</evidence>
<dbReference type="NCBIfam" id="TIGR03170">
    <property type="entry name" value="flgA_cterm"/>
    <property type="match status" value="1"/>
</dbReference>
<organism evidence="9 10">
    <name type="scientific">Photobacterium sanguinicancri</name>
    <dbReference type="NCBI Taxonomy" id="875932"/>
    <lineage>
        <taxon>Bacteria</taxon>
        <taxon>Pseudomonadati</taxon>
        <taxon>Pseudomonadota</taxon>
        <taxon>Gammaproteobacteria</taxon>
        <taxon>Vibrionales</taxon>
        <taxon>Vibrionaceae</taxon>
        <taxon>Photobacterium</taxon>
    </lineage>
</organism>
<dbReference type="InterPro" id="IPR039246">
    <property type="entry name" value="Flagellar_FlgA"/>
</dbReference>
<comment type="caution">
    <text evidence="9">The sequence shown here is derived from an EMBL/GenBank/DDBJ whole genome shotgun (WGS) entry which is preliminary data.</text>
</comment>
<keyword evidence="4" id="KW-0732">Signal</keyword>
<comment type="subcellular location">
    <subcellularLocation>
        <location evidence="1">Periplasm</location>
    </subcellularLocation>
</comment>
<proteinExistence type="inferred from homology"/>
<protein>
    <recommendedName>
        <fullName evidence="3">Flagella basal body P-ring formation protein FlgA</fullName>
    </recommendedName>
</protein>
<dbReference type="InterPro" id="IPR017585">
    <property type="entry name" value="SAF_FlgA"/>
</dbReference>
<keyword evidence="7" id="KW-0472">Membrane</keyword>
<dbReference type="PANTHER" id="PTHR36307">
    <property type="entry name" value="FLAGELLA BASAL BODY P-RING FORMATION PROTEIN FLGA"/>
    <property type="match status" value="1"/>
</dbReference>
<evidence type="ECO:0000256" key="5">
    <source>
        <dbReference type="ARBA" id="ARBA00022764"/>
    </source>
</evidence>
<keyword evidence="9" id="KW-0969">Cilium</keyword>
<dbReference type="Proteomes" id="UP000215999">
    <property type="component" value="Unassembled WGS sequence"/>
</dbReference>
<comment type="similarity">
    <text evidence="2">Belongs to the FlgA family.</text>
</comment>
<reference evidence="9 10" key="1">
    <citation type="journal article" date="2016" name="Antonie Van Leeuwenhoek">
        <title>Photobacterium sanguinicancri sp. nov. isolated from marine animals.</title>
        <authorList>
            <person name="Gomez-Gil B."/>
            <person name="Roque A."/>
            <person name="Rotllant G."/>
            <person name="Romalde J.L."/>
            <person name="Doce A."/>
            <person name="Eggermont M."/>
            <person name="Defoirdt T."/>
        </authorList>
    </citation>
    <scope>NUCLEOTIDE SEQUENCE [LARGE SCALE GENOMIC DNA]</scope>
    <source>
        <strain evidence="9 10">CAIM 1827</strain>
    </source>
</reference>
<comment type="function">
    <text evidence="6">Involved in the assembly process of the P-ring formation. It may associate with FlgF on the rod constituting a structure essential for the P-ring assembly or may act as a modulator protein for the P-ring assembly.</text>
</comment>
<name>A0ABX4G0C0_9GAMM</name>
<dbReference type="Pfam" id="PF13144">
    <property type="entry name" value="ChapFlgA"/>
    <property type="match status" value="1"/>
</dbReference>
<evidence type="ECO:0000259" key="8">
    <source>
        <dbReference type="SMART" id="SM00858"/>
    </source>
</evidence>
<feature type="transmembrane region" description="Helical" evidence="7">
    <location>
        <begin position="25"/>
        <end position="44"/>
    </location>
</feature>
<keyword evidence="9" id="KW-0966">Cell projection</keyword>
<evidence type="ECO:0000256" key="7">
    <source>
        <dbReference type="SAM" id="Phobius"/>
    </source>
</evidence>
<gene>
    <name evidence="9" type="primary">flgA</name>
    <name evidence="9" type="ORF">ASV53_07655</name>
</gene>
<keyword evidence="10" id="KW-1185">Reference proteome</keyword>